<dbReference type="EMBL" id="QRDQ01000008">
    <property type="protein sequence ID" value="RED25186.1"/>
    <property type="molecule type" value="Genomic_DNA"/>
</dbReference>
<dbReference type="AlphaFoldDB" id="A0A3D9FWR0"/>
<dbReference type="Proteomes" id="UP000257004">
    <property type="component" value="Unassembled WGS sequence"/>
</dbReference>
<dbReference type="RefSeq" id="WP_115888017.1">
    <property type="nucleotide sequence ID" value="NZ_QRDQ01000008.1"/>
</dbReference>
<comment type="caution">
    <text evidence="2">The sequence shown here is derived from an EMBL/GenBank/DDBJ whole genome shotgun (WGS) entry which is preliminary data.</text>
</comment>
<keyword evidence="1" id="KW-0732">Signal</keyword>
<proteinExistence type="predicted"/>
<dbReference type="Pfam" id="PF19765">
    <property type="entry name" value="DUF6252"/>
    <property type="match status" value="1"/>
</dbReference>
<dbReference type="PROSITE" id="PS51257">
    <property type="entry name" value="PROKAR_LIPOPROTEIN"/>
    <property type="match status" value="1"/>
</dbReference>
<sequence>MKKIVCFLALLFLSISCTEDIMSNNSVFQGLKDNTFWRSTNFTAHLIENGNVIIESYVGTEKVVLQIASVTPQTYLLGKDSVSSAYYTNDFLAQKVQYSTNTEKGIGQIVITEYNTETNTVSGTFKFTAINEDSTEGETTKTSFTEGVFYKIPISSNE</sequence>
<dbReference type="OrthoDB" id="1448607at2"/>
<keyword evidence="3" id="KW-1185">Reference proteome</keyword>
<organism evidence="2 3">
    <name type="scientific">Flavobacterium cutihirudinis</name>
    <dbReference type="NCBI Taxonomy" id="1265740"/>
    <lineage>
        <taxon>Bacteria</taxon>
        <taxon>Pseudomonadati</taxon>
        <taxon>Bacteroidota</taxon>
        <taxon>Flavobacteriia</taxon>
        <taxon>Flavobacteriales</taxon>
        <taxon>Flavobacteriaceae</taxon>
        <taxon>Flavobacterium</taxon>
    </lineage>
</organism>
<evidence type="ECO:0000256" key="1">
    <source>
        <dbReference type="SAM" id="SignalP"/>
    </source>
</evidence>
<feature type="chain" id="PRO_5017692701" description="Lipoprotein" evidence="1">
    <location>
        <begin position="19"/>
        <end position="158"/>
    </location>
</feature>
<gene>
    <name evidence="2" type="ORF">BD847_1931</name>
</gene>
<protein>
    <recommendedName>
        <fullName evidence="4">Lipoprotein</fullName>
    </recommendedName>
</protein>
<evidence type="ECO:0000313" key="2">
    <source>
        <dbReference type="EMBL" id="RED25186.1"/>
    </source>
</evidence>
<name>A0A3D9FWR0_9FLAO</name>
<feature type="signal peptide" evidence="1">
    <location>
        <begin position="1"/>
        <end position="18"/>
    </location>
</feature>
<dbReference type="InterPro" id="IPR046219">
    <property type="entry name" value="DUF6252"/>
</dbReference>
<evidence type="ECO:0008006" key="4">
    <source>
        <dbReference type="Google" id="ProtNLM"/>
    </source>
</evidence>
<accession>A0A3D9FWR0</accession>
<reference evidence="2 3" key="1">
    <citation type="submission" date="2018-07" db="EMBL/GenBank/DDBJ databases">
        <title>Genomic Encyclopedia of Archaeal and Bacterial Type Strains, Phase II (KMG-II): from individual species to whole genera.</title>
        <authorList>
            <person name="Goeker M."/>
        </authorList>
    </citation>
    <scope>NUCLEOTIDE SEQUENCE [LARGE SCALE GENOMIC DNA]</scope>
    <source>
        <strain evidence="2 3">DSM 25795</strain>
    </source>
</reference>
<evidence type="ECO:0000313" key="3">
    <source>
        <dbReference type="Proteomes" id="UP000257004"/>
    </source>
</evidence>